<keyword evidence="3" id="KW-0949">S-adenosyl-L-methionine</keyword>
<dbReference type="Gene3D" id="3.40.50.150">
    <property type="entry name" value="Vaccinia Virus protein VP39"/>
    <property type="match status" value="1"/>
</dbReference>
<dbReference type="InterPro" id="IPR014816">
    <property type="entry name" value="tRNA_MeTrfase_Gcd14"/>
</dbReference>
<dbReference type="EMBL" id="VXRG01000078">
    <property type="protein sequence ID" value="MXY93661.1"/>
    <property type="molecule type" value="Genomic_DNA"/>
</dbReference>
<evidence type="ECO:0000256" key="1">
    <source>
        <dbReference type="ARBA" id="ARBA00022603"/>
    </source>
</evidence>
<dbReference type="PROSITE" id="PS51620">
    <property type="entry name" value="SAM_TRM61"/>
    <property type="match status" value="1"/>
</dbReference>
<dbReference type="GO" id="GO:0030488">
    <property type="term" value="P:tRNA methylation"/>
    <property type="evidence" value="ECO:0007669"/>
    <property type="project" value="InterPro"/>
</dbReference>
<evidence type="ECO:0000259" key="6">
    <source>
        <dbReference type="Pfam" id="PF08704"/>
    </source>
</evidence>
<dbReference type="AlphaFoldDB" id="A0A6B0YTK5"/>
<accession>A0A6B0YTK5</accession>
<evidence type="ECO:0000256" key="3">
    <source>
        <dbReference type="ARBA" id="ARBA00022691"/>
    </source>
</evidence>
<dbReference type="Pfam" id="PF08704">
    <property type="entry name" value="GCD14"/>
    <property type="match status" value="1"/>
</dbReference>
<organism evidence="7">
    <name type="scientific">Caldilineaceae bacterium SB0664_bin_27</name>
    <dbReference type="NCBI Taxonomy" id="2605260"/>
    <lineage>
        <taxon>Bacteria</taxon>
        <taxon>Bacillati</taxon>
        <taxon>Chloroflexota</taxon>
        <taxon>Caldilineae</taxon>
        <taxon>Caldilineales</taxon>
        <taxon>Caldilineaceae</taxon>
    </lineage>
</organism>
<dbReference type="PANTHER" id="PTHR12133">
    <property type="entry name" value="TRNA (ADENINE(58)-N(1))-METHYLTRANSFERASE"/>
    <property type="match status" value="1"/>
</dbReference>
<dbReference type="Gene3D" id="3.10.330.20">
    <property type="match status" value="1"/>
</dbReference>
<dbReference type="InterPro" id="IPR029063">
    <property type="entry name" value="SAM-dependent_MTases_sf"/>
</dbReference>
<proteinExistence type="predicted"/>
<evidence type="ECO:0000256" key="5">
    <source>
        <dbReference type="SAM" id="MobiDB-lite"/>
    </source>
</evidence>
<dbReference type="GO" id="GO:0031515">
    <property type="term" value="C:tRNA (m1A) methyltransferase complex"/>
    <property type="evidence" value="ECO:0007669"/>
    <property type="project" value="InterPro"/>
</dbReference>
<comment type="caution">
    <text evidence="7">The sequence shown here is derived from an EMBL/GenBank/DDBJ whole genome shotgun (WGS) entry which is preliminary data.</text>
</comment>
<dbReference type="GO" id="GO:0160107">
    <property type="term" value="F:tRNA (adenine(58)-N1)-methyltransferase activity"/>
    <property type="evidence" value="ECO:0007669"/>
    <property type="project" value="InterPro"/>
</dbReference>
<name>A0A6B0YTK5_9CHLR</name>
<protein>
    <submittedName>
        <fullName evidence="7">tRNA (Adenine-N1)-methyltransferase</fullName>
    </submittedName>
</protein>
<dbReference type="SUPFAM" id="SSF53335">
    <property type="entry name" value="S-adenosyl-L-methionine-dependent methyltransferases"/>
    <property type="match status" value="1"/>
</dbReference>
<evidence type="ECO:0000256" key="4">
    <source>
        <dbReference type="ARBA" id="ARBA00022694"/>
    </source>
</evidence>
<keyword evidence="4" id="KW-0819">tRNA processing</keyword>
<dbReference type="PANTHER" id="PTHR12133:SF1">
    <property type="entry name" value="TRNA (ADENINE(58)-N(1))-METHYLTRANSFERASE, MITOCHONDRIAL"/>
    <property type="match status" value="1"/>
</dbReference>
<feature type="domain" description="tRNA (adenine(58)-N(1))-methyltransferase catalytic subunit TRM61 C-terminal" evidence="6">
    <location>
        <begin position="98"/>
        <end position="256"/>
    </location>
</feature>
<evidence type="ECO:0000256" key="2">
    <source>
        <dbReference type="ARBA" id="ARBA00022679"/>
    </source>
</evidence>
<dbReference type="CDD" id="cd02440">
    <property type="entry name" value="AdoMet_MTases"/>
    <property type="match status" value="1"/>
</dbReference>
<sequence>MRELRCAWSARGDSSQDTSSGQDRMDQSQTKADDLVLLLTGGGKRHLLRLQPGRLFHSNLGKVQHDELIDLPYGTTVFSHLGHSMLLLEPSLDDLMTRIKRNTQIIFPKDAAMILRRLNLRAGSRVIEAGTGSGALTIALAWAVAPGGRVYSYEIREDHLLVARSNLEKIGLLKYVELHSASILEGFEQNNVDALVLDLRTPWVFLEQAHRALRPGGFFVSLVPTTNQVSELLQGLEKMGFADISVEEVLVRAYKPVPDRLRPDDTMVGHTVFVISARPIVDREDPGRWLSDERKRFEARRILEEKISEEESKRVSQPSDKKRSRPKLP</sequence>
<feature type="region of interest" description="Disordered" evidence="5">
    <location>
        <begin position="308"/>
        <end position="329"/>
    </location>
</feature>
<keyword evidence="2 7" id="KW-0808">Transferase</keyword>
<feature type="region of interest" description="Disordered" evidence="5">
    <location>
        <begin position="1"/>
        <end position="28"/>
    </location>
</feature>
<dbReference type="Pfam" id="PF14801">
    <property type="entry name" value="TrmI-like_N"/>
    <property type="match status" value="1"/>
</dbReference>
<keyword evidence="1 7" id="KW-0489">Methyltransferase</keyword>
<dbReference type="InterPro" id="IPR049470">
    <property type="entry name" value="TRM61_C"/>
</dbReference>
<reference evidence="7" key="1">
    <citation type="submission" date="2019-09" db="EMBL/GenBank/DDBJ databases">
        <title>Characterisation of the sponge microbiome using genome-centric metagenomics.</title>
        <authorList>
            <person name="Engelberts J.P."/>
            <person name="Robbins S.J."/>
            <person name="De Goeij J.M."/>
            <person name="Aranda M."/>
            <person name="Bell S.C."/>
            <person name="Webster N.S."/>
        </authorList>
    </citation>
    <scope>NUCLEOTIDE SEQUENCE</scope>
    <source>
        <strain evidence="7">SB0664_bin_27</strain>
    </source>
</reference>
<feature type="compositionally biased region" description="Low complexity" evidence="5">
    <location>
        <begin position="12"/>
        <end position="22"/>
    </location>
</feature>
<gene>
    <name evidence="7" type="ORF">F4Y42_09450</name>
</gene>
<evidence type="ECO:0000313" key="7">
    <source>
        <dbReference type="EMBL" id="MXY93661.1"/>
    </source>
</evidence>